<feature type="transmembrane region" description="Helical" evidence="1">
    <location>
        <begin position="42"/>
        <end position="58"/>
    </location>
</feature>
<reference evidence="2 3" key="1">
    <citation type="submission" date="2015-09" db="EMBL/GenBank/DDBJ databases">
        <title>Draft genome sequence of Kouleothrix aurantiaca JCM 19913.</title>
        <authorList>
            <person name="Hemp J."/>
        </authorList>
    </citation>
    <scope>NUCLEOTIDE SEQUENCE [LARGE SCALE GENOMIC DNA]</scope>
    <source>
        <strain evidence="2 3">COM-B</strain>
    </source>
</reference>
<dbReference type="EMBL" id="LJCR01000103">
    <property type="protein sequence ID" value="KPV54158.1"/>
    <property type="molecule type" value="Genomic_DNA"/>
</dbReference>
<keyword evidence="1" id="KW-0812">Transmembrane</keyword>
<evidence type="ECO:0000313" key="2">
    <source>
        <dbReference type="EMBL" id="KPV54158.1"/>
    </source>
</evidence>
<comment type="caution">
    <text evidence="2">The sequence shown here is derived from an EMBL/GenBank/DDBJ whole genome shotgun (WGS) entry which is preliminary data.</text>
</comment>
<evidence type="ECO:0000256" key="1">
    <source>
        <dbReference type="SAM" id="Phobius"/>
    </source>
</evidence>
<dbReference type="AlphaFoldDB" id="A0A0P9FBT5"/>
<keyword evidence="1" id="KW-1133">Transmembrane helix</keyword>
<organism evidence="2 3">
    <name type="scientific">Kouleothrix aurantiaca</name>
    <dbReference type="NCBI Taxonomy" id="186479"/>
    <lineage>
        <taxon>Bacteria</taxon>
        <taxon>Bacillati</taxon>
        <taxon>Chloroflexota</taxon>
        <taxon>Chloroflexia</taxon>
        <taxon>Chloroflexales</taxon>
        <taxon>Roseiflexineae</taxon>
        <taxon>Roseiflexaceae</taxon>
        <taxon>Kouleothrix</taxon>
    </lineage>
</organism>
<accession>A0A0P9FBT5</accession>
<gene>
    <name evidence="2" type="ORF">SE17_05455</name>
</gene>
<sequence length="126" mass="13470">MRTVVMPWRRLDAVMRKRAGLAAISVLFVASTVDQWWPEWTVVMLVAAAAIALAWGWTRRAWQVDWPWVMPGELAQAAAGALVTLALLRALTPAIGSIAIGLGVAAAILFGAPFTRSGDTPLPPPA</sequence>
<dbReference type="Proteomes" id="UP000050509">
    <property type="component" value="Unassembled WGS sequence"/>
</dbReference>
<name>A0A0P9FBT5_9CHLR</name>
<keyword evidence="3" id="KW-1185">Reference proteome</keyword>
<evidence type="ECO:0000313" key="3">
    <source>
        <dbReference type="Proteomes" id="UP000050509"/>
    </source>
</evidence>
<feature type="transmembrane region" description="Helical" evidence="1">
    <location>
        <begin position="94"/>
        <end position="114"/>
    </location>
</feature>
<proteinExistence type="predicted"/>
<keyword evidence="1" id="KW-0472">Membrane</keyword>
<protein>
    <submittedName>
        <fullName evidence="2">Uncharacterized protein</fullName>
    </submittedName>
</protein>